<dbReference type="InterPro" id="IPR000537">
    <property type="entry name" value="UbiA_prenyltransferase"/>
</dbReference>
<feature type="transmembrane region" description="Helical" evidence="7">
    <location>
        <begin position="189"/>
        <end position="207"/>
    </location>
</feature>
<dbReference type="PANTHER" id="PTHR42723:SF1">
    <property type="entry name" value="CHLOROPHYLL SYNTHASE, CHLOROPLASTIC"/>
    <property type="match status" value="1"/>
</dbReference>
<evidence type="ECO:0000256" key="3">
    <source>
        <dbReference type="ARBA" id="ARBA00022989"/>
    </source>
</evidence>
<protein>
    <submittedName>
        <fullName evidence="8">Chlorophyll synthase, chloroplastic</fullName>
    </submittedName>
</protein>
<dbReference type="CDD" id="cd13958">
    <property type="entry name" value="PT_UbiA_chlorophyll"/>
    <property type="match status" value="1"/>
</dbReference>
<keyword evidence="9" id="KW-1185">Reference proteome</keyword>
<evidence type="ECO:0000256" key="2">
    <source>
        <dbReference type="ARBA" id="ARBA00022692"/>
    </source>
</evidence>
<dbReference type="InterPro" id="IPR050475">
    <property type="entry name" value="Prenyltransferase_related"/>
</dbReference>
<organism evidence="8 9">
    <name type="scientific">Porphyridium purpureum</name>
    <name type="common">Red alga</name>
    <name type="synonym">Porphyridium cruentum</name>
    <dbReference type="NCBI Taxonomy" id="35688"/>
    <lineage>
        <taxon>Eukaryota</taxon>
        <taxon>Rhodophyta</taxon>
        <taxon>Bangiophyceae</taxon>
        <taxon>Porphyridiales</taxon>
        <taxon>Porphyridiaceae</taxon>
        <taxon>Porphyridium</taxon>
    </lineage>
</organism>
<accession>A0A5J4Z6E9</accession>
<evidence type="ECO:0000256" key="7">
    <source>
        <dbReference type="SAM" id="Phobius"/>
    </source>
</evidence>
<feature type="transmembrane region" description="Helical" evidence="7">
    <location>
        <begin position="109"/>
        <end position="130"/>
    </location>
</feature>
<dbReference type="Pfam" id="PF01040">
    <property type="entry name" value="UbiA"/>
    <property type="match status" value="1"/>
</dbReference>
<feature type="transmembrane region" description="Helical" evidence="7">
    <location>
        <begin position="270"/>
        <end position="289"/>
    </location>
</feature>
<dbReference type="EMBL" id="VRMN01000001">
    <property type="protein sequence ID" value="KAA8498798.1"/>
    <property type="molecule type" value="Genomic_DNA"/>
</dbReference>
<evidence type="ECO:0000313" key="8">
    <source>
        <dbReference type="EMBL" id="KAA8498798.1"/>
    </source>
</evidence>
<dbReference type="NCBIfam" id="NF005742">
    <property type="entry name" value="PRK07566.1"/>
    <property type="match status" value="1"/>
</dbReference>
<evidence type="ECO:0000256" key="1">
    <source>
        <dbReference type="ARBA" id="ARBA00004141"/>
    </source>
</evidence>
<evidence type="ECO:0000256" key="4">
    <source>
        <dbReference type="ARBA" id="ARBA00023136"/>
    </source>
</evidence>
<evidence type="ECO:0000256" key="6">
    <source>
        <dbReference type="SAM" id="MobiDB-lite"/>
    </source>
</evidence>
<comment type="subcellular location">
    <subcellularLocation>
        <location evidence="1">Membrane</location>
        <topology evidence="1">Multi-pass membrane protein</topology>
    </subcellularLocation>
</comment>
<evidence type="ECO:0000256" key="5">
    <source>
        <dbReference type="ARBA" id="ARBA00023171"/>
    </source>
</evidence>
<dbReference type="OrthoDB" id="434972at2759"/>
<dbReference type="NCBIfam" id="TIGR01476">
    <property type="entry name" value="chlor_syn_BchG"/>
    <property type="match status" value="1"/>
</dbReference>
<feature type="transmembrane region" description="Helical" evidence="7">
    <location>
        <begin position="213"/>
        <end position="229"/>
    </location>
</feature>
<evidence type="ECO:0000313" key="9">
    <source>
        <dbReference type="Proteomes" id="UP000324585"/>
    </source>
</evidence>
<dbReference type="InterPro" id="IPR006372">
    <property type="entry name" value="Chl_synth"/>
</dbReference>
<name>A0A5J4Z6E9_PORPP</name>
<dbReference type="AlphaFoldDB" id="A0A5J4Z6E9"/>
<dbReference type="GO" id="GO:0016020">
    <property type="term" value="C:membrane"/>
    <property type="evidence" value="ECO:0007669"/>
    <property type="project" value="UniProtKB-SubCell"/>
</dbReference>
<dbReference type="Proteomes" id="UP000324585">
    <property type="component" value="Unassembled WGS sequence"/>
</dbReference>
<keyword evidence="2 7" id="KW-0812">Transmembrane</keyword>
<keyword evidence="3 7" id="KW-1133">Transmembrane helix</keyword>
<feature type="transmembrane region" description="Helical" evidence="7">
    <location>
        <begin position="371"/>
        <end position="389"/>
    </location>
</feature>
<gene>
    <name evidence="8" type="ORF">FVE85_6383</name>
</gene>
<dbReference type="InterPro" id="IPR011799">
    <property type="entry name" value="ChlG"/>
</dbReference>
<dbReference type="PANTHER" id="PTHR42723">
    <property type="entry name" value="CHLOROPHYLL SYNTHASE"/>
    <property type="match status" value="1"/>
</dbReference>
<proteinExistence type="predicted"/>
<dbReference type="NCBIfam" id="TIGR02056">
    <property type="entry name" value="ChlG"/>
    <property type="match status" value="1"/>
</dbReference>
<keyword evidence="4 7" id="KW-0472">Membrane</keyword>
<keyword evidence="5" id="KW-0149">Chlorophyll biosynthesis</keyword>
<comment type="caution">
    <text evidence="8">The sequence shown here is derived from an EMBL/GenBank/DDBJ whole genome shotgun (WGS) entry which is preliminary data.</text>
</comment>
<dbReference type="Gene3D" id="1.20.120.1780">
    <property type="entry name" value="UbiA prenyltransferase"/>
    <property type="match status" value="1"/>
</dbReference>
<dbReference type="OMA" id="QDMYFLR"/>
<feature type="region of interest" description="Disordered" evidence="6">
    <location>
        <begin position="48"/>
        <end position="79"/>
    </location>
</feature>
<reference evidence="9" key="1">
    <citation type="journal article" date="2019" name="Nat. Commun.">
        <title>Expansion of phycobilisome linker gene families in mesophilic red algae.</title>
        <authorList>
            <person name="Lee J."/>
            <person name="Kim D."/>
            <person name="Bhattacharya D."/>
            <person name="Yoon H.S."/>
        </authorList>
    </citation>
    <scope>NUCLEOTIDE SEQUENCE [LARGE SCALE GENOMIC DNA]</scope>
    <source>
        <strain evidence="9">CCMP 1328</strain>
    </source>
</reference>
<feature type="transmembrane region" description="Helical" evidence="7">
    <location>
        <begin position="241"/>
        <end position="258"/>
    </location>
</feature>
<dbReference type="GO" id="GO:0015995">
    <property type="term" value="P:chlorophyll biosynthetic process"/>
    <property type="evidence" value="ECO:0007669"/>
    <property type="project" value="UniProtKB-KW"/>
</dbReference>
<feature type="compositionally biased region" description="Polar residues" evidence="6">
    <location>
        <begin position="52"/>
        <end position="63"/>
    </location>
</feature>
<dbReference type="InterPro" id="IPR044878">
    <property type="entry name" value="UbiA_sf"/>
</dbReference>
<sequence length="394" mass="43061">MFVSAWNALTSGAGPTRGAQLARSPVRVARHEVGRRRVRATGRTNTVFLRMSQKQEQDQNGLEQEQDQTKAKGSAAENSAARQIMGIRGAADEEDVSLMRIRVQLMKPVTWIPLIWGVACGAAASGNYVWNNPEDIAKLLVCMVMSGPFLTGFTQTINDWYDRDIDAINEPYRPIPSGRITEGQVKAQIVLLLGAGLGTAYGLDVWAQHETPYVLIAALFGSLISYIYSAPPLKLKQNGWIGNYALGASYISLPWWAGQLVFGTLDWKTMLLTMFYSFAGLGIAIVNDFKSIEGDRAMGLNSLPVAFGVEKAKWICVGTIDIFQVLVAAVLFGIGENTYAAALTALILPQMYFQQKFFLKDPIENDVKYQAAAQPFLVLGILVTGLALGHHGPI</sequence>
<dbReference type="Gene3D" id="1.10.357.140">
    <property type="entry name" value="UbiA prenyltransferase"/>
    <property type="match status" value="1"/>
</dbReference>
<dbReference type="GO" id="GO:0046408">
    <property type="term" value="F:chlorophyll synthetase activity"/>
    <property type="evidence" value="ECO:0007669"/>
    <property type="project" value="InterPro"/>
</dbReference>